<accession>A0A1I2NG44</accession>
<dbReference type="Gene3D" id="3.90.470.20">
    <property type="entry name" value="4'-phosphopantetheinyl transferase domain"/>
    <property type="match status" value="1"/>
</dbReference>
<comment type="subcellular location">
    <subcellularLocation>
        <location evidence="8">Cytoplasm</location>
    </subcellularLocation>
</comment>
<dbReference type="GO" id="GO:0006633">
    <property type="term" value="P:fatty acid biosynthetic process"/>
    <property type="evidence" value="ECO:0007669"/>
    <property type="project" value="UniProtKB-UniRule"/>
</dbReference>
<dbReference type="GO" id="GO:0000287">
    <property type="term" value="F:magnesium ion binding"/>
    <property type="evidence" value="ECO:0007669"/>
    <property type="project" value="UniProtKB-UniRule"/>
</dbReference>
<evidence type="ECO:0000259" key="9">
    <source>
        <dbReference type="Pfam" id="PF01648"/>
    </source>
</evidence>
<evidence type="ECO:0000256" key="3">
    <source>
        <dbReference type="ARBA" id="ARBA00022723"/>
    </source>
</evidence>
<comment type="function">
    <text evidence="8">Transfers the 4'-phosphopantetheine moiety from coenzyme A to a Ser of acyl-carrier-protein.</text>
</comment>
<keyword evidence="2 8" id="KW-0808">Transferase</keyword>
<evidence type="ECO:0000256" key="2">
    <source>
        <dbReference type="ARBA" id="ARBA00022679"/>
    </source>
</evidence>
<keyword evidence="6 8" id="KW-0443">Lipid metabolism</keyword>
<dbReference type="NCBIfam" id="TIGR00556">
    <property type="entry name" value="pantethn_trn"/>
    <property type="match status" value="1"/>
</dbReference>
<dbReference type="EC" id="2.7.8.7" evidence="8"/>
<feature type="binding site" evidence="8">
    <location>
        <position position="61"/>
    </location>
    <ligand>
        <name>Mg(2+)</name>
        <dbReference type="ChEBI" id="CHEBI:18420"/>
    </ligand>
</feature>
<dbReference type="SUPFAM" id="SSF56214">
    <property type="entry name" value="4'-phosphopantetheinyl transferase"/>
    <property type="match status" value="1"/>
</dbReference>
<keyword evidence="1 8" id="KW-0444">Lipid biosynthesis</keyword>
<organism evidence="10 11">
    <name type="scientific">Desulfotruncus arcticus DSM 17038</name>
    <dbReference type="NCBI Taxonomy" id="1121424"/>
    <lineage>
        <taxon>Bacteria</taxon>
        <taxon>Bacillati</taxon>
        <taxon>Bacillota</taxon>
        <taxon>Clostridia</taxon>
        <taxon>Eubacteriales</taxon>
        <taxon>Desulfallaceae</taxon>
        <taxon>Desulfotruncus</taxon>
    </lineage>
</organism>
<protein>
    <recommendedName>
        <fullName evidence="8">Holo-[acyl-carrier-protein] synthase</fullName>
        <shortName evidence="8">Holo-ACP synthase</shortName>
        <ecNumber evidence="8">2.7.8.7</ecNumber>
    </recommendedName>
    <alternativeName>
        <fullName evidence="8">4'-phosphopantetheinyl transferase AcpS</fullName>
    </alternativeName>
</protein>
<evidence type="ECO:0000256" key="5">
    <source>
        <dbReference type="ARBA" id="ARBA00022842"/>
    </source>
</evidence>
<keyword evidence="3 8" id="KW-0479">Metal-binding</keyword>
<evidence type="ECO:0000313" key="11">
    <source>
        <dbReference type="Proteomes" id="UP000199337"/>
    </source>
</evidence>
<dbReference type="InterPro" id="IPR002582">
    <property type="entry name" value="ACPS"/>
</dbReference>
<proteinExistence type="inferred from homology"/>
<keyword evidence="7 8" id="KW-0275">Fatty acid biosynthesis</keyword>
<keyword evidence="8" id="KW-0963">Cytoplasm</keyword>
<dbReference type="InterPro" id="IPR008278">
    <property type="entry name" value="4-PPantetheinyl_Trfase_dom"/>
</dbReference>
<name>A0A1I2NG44_9FIRM</name>
<keyword evidence="4 8" id="KW-0276">Fatty acid metabolism</keyword>
<dbReference type="STRING" id="341036.SAMN05660649_00432"/>
<gene>
    <name evidence="8" type="primary">acpS</name>
    <name evidence="10" type="ORF">SAMN05660649_00432</name>
</gene>
<dbReference type="Proteomes" id="UP000199337">
    <property type="component" value="Unassembled WGS sequence"/>
</dbReference>
<evidence type="ECO:0000256" key="7">
    <source>
        <dbReference type="ARBA" id="ARBA00023160"/>
    </source>
</evidence>
<sequence>MNIDLVGVGTDIIEIARVQKAAANKQNSRFINRVFTENEISFCTARRNPWPSFAARFSAKEAVFKALGTGLTNWQEVEILNGGDKPPVVVLSGTAEQIARSLGIGKILVSVSHDKERAVAFAVAVGKEI</sequence>
<dbReference type="GO" id="GO:0008897">
    <property type="term" value="F:holo-[acyl-carrier-protein] synthase activity"/>
    <property type="evidence" value="ECO:0007669"/>
    <property type="project" value="UniProtKB-UniRule"/>
</dbReference>
<comment type="similarity">
    <text evidence="8">Belongs to the P-Pant transferase superfamily. AcpS family.</text>
</comment>
<dbReference type="InterPro" id="IPR037143">
    <property type="entry name" value="4-PPantetheinyl_Trfase_dom_sf"/>
</dbReference>
<dbReference type="RefSeq" id="WP_238456266.1">
    <property type="nucleotide sequence ID" value="NZ_FOOX01000001.1"/>
</dbReference>
<dbReference type="InterPro" id="IPR004568">
    <property type="entry name" value="Ppantetheine-prot_Trfase_dom"/>
</dbReference>
<feature type="domain" description="4'-phosphopantetheinyl transferase" evidence="9">
    <location>
        <begin position="7"/>
        <end position="103"/>
    </location>
</feature>
<dbReference type="EMBL" id="FOOX01000001">
    <property type="protein sequence ID" value="SFG00291.1"/>
    <property type="molecule type" value="Genomic_DNA"/>
</dbReference>
<evidence type="ECO:0000256" key="8">
    <source>
        <dbReference type="HAMAP-Rule" id="MF_00101"/>
    </source>
</evidence>
<evidence type="ECO:0000256" key="1">
    <source>
        <dbReference type="ARBA" id="ARBA00022516"/>
    </source>
</evidence>
<evidence type="ECO:0000313" key="10">
    <source>
        <dbReference type="EMBL" id="SFG00291.1"/>
    </source>
</evidence>
<dbReference type="AlphaFoldDB" id="A0A1I2NG44"/>
<dbReference type="Pfam" id="PF01648">
    <property type="entry name" value="ACPS"/>
    <property type="match status" value="1"/>
</dbReference>
<comment type="catalytic activity">
    <reaction evidence="8">
        <text>apo-[ACP] + CoA = holo-[ACP] + adenosine 3',5'-bisphosphate + H(+)</text>
        <dbReference type="Rhea" id="RHEA:12068"/>
        <dbReference type="Rhea" id="RHEA-COMP:9685"/>
        <dbReference type="Rhea" id="RHEA-COMP:9690"/>
        <dbReference type="ChEBI" id="CHEBI:15378"/>
        <dbReference type="ChEBI" id="CHEBI:29999"/>
        <dbReference type="ChEBI" id="CHEBI:57287"/>
        <dbReference type="ChEBI" id="CHEBI:58343"/>
        <dbReference type="ChEBI" id="CHEBI:64479"/>
        <dbReference type="EC" id="2.7.8.7"/>
    </reaction>
</comment>
<comment type="cofactor">
    <cofactor evidence="8">
        <name>Mg(2+)</name>
        <dbReference type="ChEBI" id="CHEBI:18420"/>
    </cofactor>
</comment>
<keyword evidence="5 8" id="KW-0460">Magnesium</keyword>
<evidence type="ECO:0000256" key="6">
    <source>
        <dbReference type="ARBA" id="ARBA00023098"/>
    </source>
</evidence>
<dbReference type="NCBIfam" id="TIGR00516">
    <property type="entry name" value="acpS"/>
    <property type="match status" value="1"/>
</dbReference>
<evidence type="ECO:0000256" key="4">
    <source>
        <dbReference type="ARBA" id="ARBA00022832"/>
    </source>
</evidence>
<feature type="binding site" evidence="8">
    <location>
        <position position="11"/>
    </location>
    <ligand>
        <name>Mg(2+)</name>
        <dbReference type="ChEBI" id="CHEBI:18420"/>
    </ligand>
</feature>
<dbReference type="HAMAP" id="MF_00101">
    <property type="entry name" value="AcpS"/>
    <property type="match status" value="1"/>
</dbReference>
<reference evidence="11" key="1">
    <citation type="submission" date="2016-10" db="EMBL/GenBank/DDBJ databases">
        <authorList>
            <person name="Varghese N."/>
            <person name="Submissions S."/>
        </authorList>
    </citation>
    <scope>NUCLEOTIDE SEQUENCE [LARGE SCALE GENOMIC DNA]</scope>
    <source>
        <strain evidence="11">DSM 17038</strain>
    </source>
</reference>
<keyword evidence="11" id="KW-1185">Reference proteome</keyword>
<dbReference type="GO" id="GO:0005737">
    <property type="term" value="C:cytoplasm"/>
    <property type="evidence" value="ECO:0007669"/>
    <property type="project" value="UniProtKB-SubCell"/>
</dbReference>